<dbReference type="InterPro" id="IPR000868">
    <property type="entry name" value="Isochorismatase-like_dom"/>
</dbReference>
<dbReference type="PANTHER" id="PTHR43540">
    <property type="entry name" value="PEROXYUREIDOACRYLATE/UREIDOACRYLATE AMIDOHYDROLASE-RELATED"/>
    <property type="match status" value="1"/>
</dbReference>
<feature type="domain" description="Isochorismatase-like" evidence="3">
    <location>
        <begin position="6"/>
        <end position="160"/>
    </location>
</feature>
<dbReference type="STRING" id="1408157.A0A1J7J0J5"/>
<dbReference type="InterPro" id="IPR036380">
    <property type="entry name" value="Isochorismatase-like_sf"/>
</dbReference>
<evidence type="ECO:0000313" key="5">
    <source>
        <dbReference type="Proteomes" id="UP000182658"/>
    </source>
</evidence>
<evidence type="ECO:0000256" key="2">
    <source>
        <dbReference type="ARBA" id="ARBA00022801"/>
    </source>
</evidence>
<gene>
    <name evidence="4" type="ORF">CONLIGDRAFT_568931</name>
</gene>
<dbReference type="GO" id="GO:0016787">
    <property type="term" value="F:hydrolase activity"/>
    <property type="evidence" value="ECO:0007669"/>
    <property type="project" value="UniProtKB-KW"/>
</dbReference>
<dbReference type="Pfam" id="PF00857">
    <property type="entry name" value="Isochorismatase"/>
    <property type="match status" value="1"/>
</dbReference>
<reference evidence="4 5" key="1">
    <citation type="submission" date="2016-10" db="EMBL/GenBank/DDBJ databases">
        <title>Draft genome sequence of Coniochaeta ligniaria NRRL30616, a lignocellulolytic fungus for bioabatement of inhibitors in plant biomass hydrolysates.</title>
        <authorList>
            <consortium name="DOE Joint Genome Institute"/>
            <person name="Jimenez D.J."/>
            <person name="Hector R.E."/>
            <person name="Riley R."/>
            <person name="Sun H."/>
            <person name="Grigoriev I.V."/>
            <person name="Van Elsas J.D."/>
            <person name="Nichols N.N."/>
        </authorList>
    </citation>
    <scope>NUCLEOTIDE SEQUENCE [LARGE SCALE GENOMIC DNA]</scope>
    <source>
        <strain evidence="4 5">NRRL 30616</strain>
    </source>
</reference>
<comment type="similarity">
    <text evidence="1">Belongs to the isochorismatase family.</text>
</comment>
<dbReference type="EMBL" id="KV875094">
    <property type="protein sequence ID" value="OIW32915.1"/>
    <property type="molecule type" value="Genomic_DNA"/>
</dbReference>
<dbReference type="Proteomes" id="UP000182658">
    <property type="component" value="Unassembled WGS sequence"/>
</dbReference>
<evidence type="ECO:0000256" key="1">
    <source>
        <dbReference type="ARBA" id="ARBA00006336"/>
    </source>
</evidence>
<proteinExistence type="inferred from homology"/>
<name>A0A1J7J0J5_9PEZI</name>
<dbReference type="AlphaFoldDB" id="A0A1J7J0J5"/>
<dbReference type="InParanoid" id="A0A1J7J0J5"/>
<dbReference type="Gene3D" id="3.40.50.850">
    <property type="entry name" value="Isochorismatase-like"/>
    <property type="match status" value="1"/>
</dbReference>
<accession>A0A1J7J0J5</accession>
<dbReference type="PANTHER" id="PTHR43540:SF6">
    <property type="entry name" value="ISOCHORISMATASE-LIKE DOMAIN-CONTAINING PROTEIN"/>
    <property type="match status" value="1"/>
</dbReference>
<organism evidence="4 5">
    <name type="scientific">Coniochaeta ligniaria NRRL 30616</name>
    <dbReference type="NCBI Taxonomy" id="1408157"/>
    <lineage>
        <taxon>Eukaryota</taxon>
        <taxon>Fungi</taxon>
        <taxon>Dikarya</taxon>
        <taxon>Ascomycota</taxon>
        <taxon>Pezizomycotina</taxon>
        <taxon>Sordariomycetes</taxon>
        <taxon>Sordariomycetidae</taxon>
        <taxon>Coniochaetales</taxon>
        <taxon>Coniochaetaceae</taxon>
        <taxon>Coniochaeta</taxon>
    </lineage>
</organism>
<sequence length="192" mass="20927">MAAKRTALFIIDIQNDLASDPETRIPHAARLLDSAEKVLASTRKQLDTLRQTQNRSRPLLVFVQHSEDPSSGPLVKGTKPWELVFHPRPDDADEILVGKTTRDTFESNPDLADRLKENGVTSIVALGAQSECCVLSTCKGALAAGFEVTLLQGAHSTYDIGAKTAPEIEKEVEAELERAGAKIVPWEDVIVD</sequence>
<evidence type="ECO:0000259" key="3">
    <source>
        <dbReference type="Pfam" id="PF00857"/>
    </source>
</evidence>
<protein>
    <submittedName>
        <fullName evidence="4">Isochorismatase hydrolase</fullName>
    </submittedName>
</protein>
<keyword evidence="5" id="KW-1185">Reference proteome</keyword>
<dbReference type="OrthoDB" id="245563at2759"/>
<evidence type="ECO:0000313" key="4">
    <source>
        <dbReference type="EMBL" id="OIW32915.1"/>
    </source>
</evidence>
<dbReference type="SUPFAM" id="SSF52499">
    <property type="entry name" value="Isochorismatase-like hydrolases"/>
    <property type="match status" value="1"/>
</dbReference>
<dbReference type="InterPro" id="IPR050272">
    <property type="entry name" value="Isochorismatase-like_hydrls"/>
</dbReference>
<keyword evidence="2 4" id="KW-0378">Hydrolase</keyword>